<accession>A0A6A7B205</accession>
<dbReference type="EMBL" id="MU006318">
    <property type="protein sequence ID" value="KAF2848388.1"/>
    <property type="molecule type" value="Genomic_DNA"/>
</dbReference>
<sequence>MAFWGVVGSCEQCGWVGQSTIREVTRSRGEAAHEGTGDFIPRLKCAQLCDLERQGRDSSILIMHYDNQMALCIEACREVVASSRRCARVMTGCSFLFARQVSTPNLSRVKRCGVKQHAVTRVPLSILGTLWQLHCVRRLQQALSTSPRGLVPAIRCTLYTAYCTV</sequence>
<evidence type="ECO:0000313" key="1">
    <source>
        <dbReference type="EMBL" id="KAF2848388.1"/>
    </source>
</evidence>
<protein>
    <submittedName>
        <fullName evidence="1">Uncharacterized protein</fullName>
    </submittedName>
</protein>
<name>A0A6A7B205_9PLEO</name>
<proteinExistence type="predicted"/>
<evidence type="ECO:0000313" key="2">
    <source>
        <dbReference type="Proteomes" id="UP000799423"/>
    </source>
</evidence>
<gene>
    <name evidence="1" type="ORF">T440DRAFT_171021</name>
</gene>
<organism evidence="1 2">
    <name type="scientific">Plenodomus tracheiphilus IPT5</name>
    <dbReference type="NCBI Taxonomy" id="1408161"/>
    <lineage>
        <taxon>Eukaryota</taxon>
        <taxon>Fungi</taxon>
        <taxon>Dikarya</taxon>
        <taxon>Ascomycota</taxon>
        <taxon>Pezizomycotina</taxon>
        <taxon>Dothideomycetes</taxon>
        <taxon>Pleosporomycetidae</taxon>
        <taxon>Pleosporales</taxon>
        <taxon>Pleosporineae</taxon>
        <taxon>Leptosphaeriaceae</taxon>
        <taxon>Plenodomus</taxon>
    </lineage>
</organism>
<dbReference type="AlphaFoldDB" id="A0A6A7B205"/>
<dbReference type="Proteomes" id="UP000799423">
    <property type="component" value="Unassembled WGS sequence"/>
</dbReference>
<keyword evidence="2" id="KW-1185">Reference proteome</keyword>
<reference evidence="1" key="1">
    <citation type="submission" date="2020-01" db="EMBL/GenBank/DDBJ databases">
        <authorList>
            <consortium name="DOE Joint Genome Institute"/>
            <person name="Haridas S."/>
            <person name="Albert R."/>
            <person name="Binder M."/>
            <person name="Bloem J."/>
            <person name="Labutti K."/>
            <person name="Salamov A."/>
            <person name="Andreopoulos B."/>
            <person name="Baker S.E."/>
            <person name="Barry K."/>
            <person name="Bills G."/>
            <person name="Bluhm B.H."/>
            <person name="Cannon C."/>
            <person name="Castanera R."/>
            <person name="Culley D.E."/>
            <person name="Daum C."/>
            <person name="Ezra D."/>
            <person name="Gonzalez J.B."/>
            <person name="Henrissat B."/>
            <person name="Kuo A."/>
            <person name="Liang C."/>
            <person name="Lipzen A."/>
            <person name="Lutzoni F."/>
            <person name="Magnuson J."/>
            <person name="Mondo S."/>
            <person name="Nolan M."/>
            <person name="Ohm R."/>
            <person name="Pangilinan J."/>
            <person name="Park H.-J."/>
            <person name="Ramirez L."/>
            <person name="Alfaro M."/>
            <person name="Sun H."/>
            <person name="Tritt A."/>
            <person name="Yoshinaga Y."/>
            <person name="Zwiers L.-H."/>
            <person name="Turgeon B.G."/>
            <person name="Goodwin S.B."/>
            <person name="Spatafora J.W."/>
            <person name="Crous P.W."/>
            <person name="Grigoriev I.V."/>
        </authorList>
    </citation>
    <scope>NUCLEOTIDE SEQUENCE</scope>
    <source>
        <strain evidence="1">IPT5</strain>
    </source>
</reference>